<accession>A0ABR5F0B9</accession>
<dbReference type="NCBIfam" id="TIGR03917">
    <property type="entry name" value="Frankia_40_dom"/>
    <property type="match status" value="1"/>
</dbReference>
<evidence type="ECO:0000313" key="2">
    <source>
        <dbReference type="Proteomes" id="UP000035425"/>
    </source>
</evidence>
<name>A0ABR5F0B9_9ACTN</name>
<dbReference type="Proteomes" id="UP000035425">
    <property type="component" value="Unassembled WGS sequence"/>
</dbReference>
<comment type="caution">
    <text evidence="1">The sequence shown here is derived from an EMBL/GenBank/DDBJ whole genome shotgun (WGS) entry which is preliminary data.</text>
</comment>
<gene>
    <name evidence="1" type="ORF">FrCorBMG51_19940</name>
</gene>
<keyword evidence="2" id="KW-1185">Reference proteome</keyword>
<organism evidence="1 2">
    <name type="scientific">Protofrankia coriariae</name>
    <dbReference type="NCBI Taxonomy" id="1562887"/>
    <lineage>
        <taxon>Bacteria</taxon>
        <taxon>Bacillati</taxon>
        <taxon>Actinomycetota</taxon>
        <taxon>Actinomycetes</taxon>
        <taxon>Frankiales</taxon>
        <taxon>Frankiaceae</taxon>
        <taxon>Protofrankia</taxon>
    </lineage>
</organism>
<dbReference type="RefSeq" id="WP_047224554.1">
    <property type="nucleotide sequence ID" value="NZ_JWIO01000041.1"/>
</dbReference>
<reference evidence="1 2" key="1">
    <citation type="submission" date="2014-12" db="EMBL/GenBank/DDBJ databases">
        <title>Frankia sp. BMG5.1 draft genome.</title>
        <authorList>
            <person name="Gtari M."/>
            <person name="Ghodhbane-Gtari F."/>
            <person name="Nouioui I."/>
            <person name="Ktari A."/>
            <person name="Hezbri K."/>
            <person name="Mimouni W."/>
            <person name="Sbissi I."/>
            <person name="Ayari A."/>
            <person name="Yamanaka T."/>
            <person name="Normand P."/>
            <person name="Tisa L.S."/>
            <person name="Boudabous A."/>
        </authorList>
    </citation>
    <scope>NUCLEOTIDE SEQUENCE [LARGE SCALE GENOMIC DNA]</scope>
    <source>
        <strain evidence="1 2">BMG5.1</strain>
    </source>
</reference>
<protein>
    <submittedName>
        <fullName evidence="1">Uncharacterized protein</fullName>
    </submittedName>
</protein>
<proteinExistence type="predicted"/>
<evidence type="ECO:0000313" key="1">
    <source>
        <dbReference type="EMBL" id="KLL10165.1"/>
    </source>
</evidence>
<dbReference type="InterPro" id="IPR023817">
    <property type="entry name" value="Frankia_40_dom"/>
</dbReference>
<dbReference type="EMBL" id="JWIO01000041">
    <property type="protein sequence ID" value="KLL10165.1"/>
    <property type="molecule type" value="Genomic_DNA"/>
</dbReference>
<sequence>MPIIPPDHGPWRTPSSQPPFVTVQRSHSGDYAVTVRPGADPVDVSSALGAVPVDTVFTEAFGDIDITLIFRAIPGTSALLPAGIGDPPRIPAMR</sequence>